<gene>
    <name evidence="3" type="ORF">CS062_22000</name>
</gene>
<comment type="similarity">
    <text evidence="1">Belongs to the short-chain dehydrogenases/reductases (SDR) family.</text>
</comment>
<proteinExistence type="inferred from homology"/>
<dbReference type="Pfam" id="PF13561">
    <property type="entry name" value="adh_short_C2"/>
    <property type="match status" value="1"/>
</dbReference>
<dbReference type="Proteomes" id="UP000231501">
    <property type="component" value="Unassembled WGS sequence"/>
</dbReference>
<organism evidence="3 4">
    <name type="scientific">Roseateles chitinivorans</name>
    <dbReference type="NCBI Taxonomy" id="2917965"/>
    <lineage>
        <taxon>Bacteria</taxon>
        <taxon>Pseudomonadati</taxon>
        <taxon>Pseudomonadota</taxon>
        <taxon>Betaproteobacteria</taxon>
        <taxon>Burkholderiales</taxon>
        <taxon>Sphaerotilaceae</taxon>
        <taxon>Roseateles</taxon>
    </lineage>
</organism>
<evidence type="ECO:0000256" key="2">
    <source>
        <dbReference type="ARBA" id="ARBA00023002"/>
    </source>
</evidence>
<dbReference type="AlphaFoldDB" id="A0A2G9C3N6"/>
<sequence>MDASLPATPDPSFTSETVSLVVGGTSGIGRAVADALRARPGRVIVAGRSTGLDVADPAAIEALLAGIGPVDHVVFTAGSQAPGGALAAVDLGAARAAFDVKFWGAVATARAAAGRLRPGGTLTLTSGFLARRATPGAFVKTAMNAAIEAVAKVLARELAPLRVNVVSPGLTDTEAYAAMAPDSRELMLAKAATTLPAGRVGRPADIAAGYLFAIDNPFVTGTVIDIEGGALIQ</sequence>
<dbReference type="PANTHER" id="PTHR43477:SF1">
    <property type="entry name" value="DIHYDROANTICAPSIN 7-DEHYDROGENASE"/>
    <property type="match status" value="1"/>
</dbReference>
<dbReference type="EMBL" id="PEOG01000084">
    <property type="protein sequence ID" value="PIM51023.1"/>
    <property type="molecule type" value="Genomic_DNA"/>
</dbReference>
<dbReference type="InterPro" id="IPR036291">
    <property type="entry name" value="NAD(P)-bd_dom_sf"/>
</dbReference>
<dbReference type="OrthoDB" id="9806974at2"/>
<dbReference type="SUPFAM" id="SSF51735">
    <property type="entry name" value="NAD(P)-binding Rossmann-fold domains"/>
    <property type="match status" value="1"/>
</dbReference>
<dbReference type="InterPro" id="IPR002347">
    <property type="entry name" value="SDR_fam"/>
</dbReference>
<dbReference type="PRINTS" id="PR00081">
    <property type="entry name" value="GDHRDH"/>
</dbReference>
<keyword evidence="2" id="KW-0560">Oxidoreductase</keyword>
<comment type="caution">
    <text evidence="3">The sequence shown here is derived from an EMBL/GenBank/DDBJ whole genome shotgun (WGS) entry which is preliminary data.</text>
</comment>
<dbReference type="GO" id="GO:0016491">
    <property type="term" value="F:oxidoreductase activity"/>
    <property type="evidence" value="ECO:0007669"/>
    <property type="project" value="UniProtKB-KW"/>
</dbReference>
<reference evidence="3 4" key="1">
    <citation type="submission" date="2017-11" db="EMBL/GenBank/DDBJ databases">
        <title>Draft genome sequence of Mitsuaria sp. HWN-4.</title>
        <authorList>
            <person name="Gundlapally S.R."/>
        </authorList>
    </citation>
    <scope>NUCLEOTIDE SEQUENCE [LARGE SCALE GENOMIC DNA]</scope>
    <source>
        <strain evidence="3 4">HWN-4</strain>
    </source>
</reference>
<dbReference type="PANTHER" id="PTHR43477">
    <property type="entry name" value="DIHYDROANTICAPSIN 7-DEHYDROGENASE"/>
    <property type="match status" value="1"/>
</dbReference>
<evidence type="ECO:0000313" key="3">
    <source>
        <dbReference type="EMBL" id="PIM51023.1"/>
    </source>
</evidence>
<name>A0A2G9C3N6_9BURK</name>
<protein>
    <submittedName>
        <fullName evidence="3">Dehydrogenase</fullName>
    </submittedName>
</protein>
<keyword evidence="4" id="KW-1185">Reference proteome</keyword>
<evidence type="ECO:0000256" key="1">
    <source>
        <dbReference type="ARBA" id="ARBA00006484"/>
    </source>
</evidence>
<dbReference type="Gene3D" id="3.40.50.720">
    <property type="entry name" value="NAD(P)-binding Rossmann-like Domain"/>
    <property type="match status" value="1"/>
</dbReference>
<dbReference type="InterPro" id="IPR051122">
    <property type="entry name" value="SDR_DHRS6-like"/>
</dbReference>
<evidence type="ECO:0000313" key="4">
    <source>
        <dbReference type="Proteomes" id="UP000231501"/>
    </source>
</evidence>
<accession>A0A2G9C3N6</accession>
<dbReference type="RefSeq" id="WP_099863718.1">
    <property type="nucleotide sequence ID" value="NZ_PEOG01000084.1"/>
</dbReference>